<keyword evidence="1" id="KW-0812">Transmembrane</keyword>
<dbReference type="AlphaFoldDB" id="A0A4P6MA60"/>
<evidence type="ECO:0000313" key="2">
    <source>
        <dbReference type="EMBL" id="QBF23704.1"/>
    </source>
</evidence>
<keyword evidence="1" id="KW-0472">Membrane</keyword>
<proteinExistence type="predicted"/>
<evidence type="ECO:0000313" key="3">
    <source>
        <dbReference type="Proteomes" id="UP000289726"/>
    </source>
</evidence>
<keyword evidence="1" id="KW-1133">Transmembrane helix</keyword>
<protein>
    <submittedName>
        <fullName evidence="2">Uncharacterized protein</fullName>
    </submittedName>
</protein>
<reference evidence="2 3" key="1">
    <citation type="submission" date="2019-02" db="EMBL/GenBank/DDBJ databases">
        <title>Draft Genome Sequence of Maize Bushy Stunt-like Phytoplasma group 16SrI-B (Aster yellows) in South Africa.</title>
        <authorList>
            <person name="Coetzee B."/>
            <person name="Douglas-Smit N."/>
            <person name="Maree H.J."/>
            <person name="Burger J.T."/>
            <person name="Kruger K."/>
            <person name="Pietersen G."/>
        </authorList>
    </citation>
    <scope>NUCLEOTIDE SEQUENCE [LARGE SCALE GENOMIC DNA]</scope>
    <source>
        <strain evidence="2 3">De Villa</strain>
    </source>
</reference>
<sequence length="61" mass="6971">MDNQEKDLNLNFLNKSFKIETAITLIAFSLVAIALILAFRPQFQPQPTNNSTYHNTNSIFI</sequence>
<keyword evidence="3" id="KW-1185">Reference proteome</keyword>
<dbReference type="RefSeq" id="WP_130427384.1">
    <property type="nucleotide sequence ID" value="NZ_CP035949.1"/>
</dbReference>
<organism evidence="2 3">
    <name type="scientific">'Catharanthus roseus' aster yellows phytoplasma</name>
    <dbReference type="NCBI Taxonomy" id="1193712"/>
    <lineage>
        <taxon>Bacteria</taxon>
        <taxon>Bacillati</taxon>
        <taxon>Mycoplasmatota</taxon>
        <taxon>Mollicutes</taxon>
        <taxon>Acholeplasmatales</taxon>
        <taxon>Acholeplasmataceae</taxon>
        <taxon>Candidatus Phytoplasma</taxon>
        <taxon>16SrI (Aster yellows group)</taxon>
    </lineage>
</organism>
<feature type="transmembrane region" description="Helical" evidence="1">
    <location>
        <begin position="21"/>
        <end position="39"/>
    </location>
</feature>
<evidence type="ECO:0000256" key="1">
    <source>
        <dbReference type="SAM" id="Phobius"/>
    </source>
</evidence>
<dbReference type="Proteomes" id="UP000289726">
    <property type="component" value="Chromosome"/>
</dbReference>
<dbReference type="EMBL" id="CP035949">
    <property type="protein sequence ID" value="QBF23704.1"/>
    <property type="molecule type" value="Genomic_DNA"/>
</dbReference>
<name>A0A4P6MA60_9MOLU</name>
<gene>
    <name evidence="2" type="ORF">EXT02_00495</name>
</gene>
<accession>A0A4P6MA60</accession>